<protein>
    <submittedName>
        <fullName evidence="1">Uncharacterized protein</fullName>
    </submittedName>
</protein>
<name>A0A6M3IYU5_9ZZZZ</name>
<organism evidence="1">
    <name type="scientific">viral metagenome</name>
    <dbReference type="NCBI Taxonomy" id="1070528"/>
    <lineage>
        <taxon>unclassified sequences</taxon>
        <taxon>metagenomes</taxon>
        <taxon>organismal metagenomes</taxon>
    </lineage>
</organism>
<proteinExistence type="predicted"/>
<sequence length="337" mass="35283">MKIYNRIVIDTKNNSVIEEEFFDYSGPVDLCKGGGGGGGSGRVDYPEYMKNVHSDWLYGTDSINSVVGVENITAIMATAIGASPFSGETAYDPDVELDYIDVAVAGFNTAIDALSNTTDYNTAVAAAAAKVDSTIVTSAYIQEDVDEFAAALDDQIESRVIPRYEAGMSDINAVISSAFPIGRAVIEGFRNRDVAKHASGLRLQLDLERNRMILDGAGSMIKALHSRVELEGKYAALITDAKRIRVIAMKEQNDQDIALGEADARWDMEVFQYGANVMASIGSASVATYPAGSSMSKSQSALSGAAAGAAIGTAGGTPGWGTVIGAVVGGIGGYLSA</sequence>
<evidence type="ECO:0000313" key="1">
    <source>
        <dbReference type="EMBL" id="QJA62849.1"/>
    </source>
</evidence>
<dbReference type="EMBL" id="MT141483">
    <property type="protein sequence ID" value="QJA62849.1"/>
    <property type="molecule type" value="Genomic_DNA"/>
</dbReference>
<accession>A0A6M3IYU5</accession>
<reference evidence="1" key="1">
    <citation type="submission" date="2020-03" db="EMBL/GenBank/DDBJ databases">
        <title>The deep terrestrial virosphere.</title>
        <authorList>
            <person name="Holmfeldt K."/>
            <person name="Nilsson E."/>
            <person name="Simone D."/>
            <person name="Lopez-Fernandez M."/>
            <person name="Wu X."/>
            <person name="de Brujin I."/>
            <person name="Lundin D."/>
            <person name="Andersson A."/>
            <person name="Bertilsson S."/>
            <person name="Dopson M."/>
        </authorList>
    </citation>
    <scope>NUCLEOTIDE SEQUENCE</scope>
    <source>
        <strain evidence="1">MM415B00713</strain>
    </source>
</reference>
<dbReference type="AlphaFoldDB" id="A0A6M3IYU5"/>
<gene>
    <name evidence="1" type="ORF">MM415B00713_0019</name>
</gene>